<dbReference type="PANTHER" id="PTHR30543:SF21">
    <property type="entry name" value="NAD(P)H-DEPENDENT FMN REDUCTASE LOT6"/>
    <property type="match status" value="1"/>
</dbReference>
<dbReference type="OrthoDB" id="9812295at2"/>
<dbReference type="InterPro" id="IPR029039">
    <property type="entry name" value="Flavoprotein-like_sf"/>
</dbReference>
<dbReference type="Proteomes" id="UP000318050">
    <property type="component" value="Unassembled WGS sequence"/>
</dbReference>
<evidence type="ECO:0000313" key="2">
    <source>
        <dbReference type="EMBL" id="TWB63423.1"/>
    </source>
</evidence>
<evidence type="ECO:0000313" key="3">
    <source>
        <dbReference type="Proteomes" id="UP000318050"/>
    </source>
</evidence>
<dbReference type="GO" id="GO:0016491">
    <property type="term" value="F:oxidoreductase activity"/>
    <property type="evidence" value="ECO:0007669"/>
    <property type="project" value="InterPro"/>
</dbReference>
<dbReference type="EMBL" id="VITT01000004">
    <property type="protein sequence ID" value="TWB63423.1"/>
    <property type="molecule type" value="Genomic_DNA"/>
</dbReference>
<gene>
    <name evidence="2" type="ORF">FBZ92_104178</name>
</gene>
<evidence type="ECO:0000259" key="1">
    <source>
        <dbReference type="Pfam" id="PF03358"/>
    </source>
</evidence>
<organism evidence="2 3">
    <name type="scientific">Nitrospirillum amazonense</name>
    <dbReference type="NCBI Taxonomy" id="28077"/>
    <lineage>
        <taxon>Bacteria</taxon>
        <taxon>Pseudomonadati</taxon>
        <taxon>Pseudomonadota</taxon>
        <taxon>Alphaproteobacteria</taxon>
        <taxon>Rhodospirillales</taxon>
        <taxon>Azospirillaceae</taxon>
        <taxon>Nitrospirillum</taxon>
    </lineage>
</organism>
<accession>A0A560IWJ0</accession>
<dbReference type="Pfam" id="PF03358">
    <property type="entry name" value="FMN_red"/>
    <property type="match status" value="1"/>
</dbReference>
<comment type="caution">
    <text evidence="2">The sequence shown here is derived from an EMBL/GenBank/DDBJ whole genome shotgun (WGS) entry which is preliminary data.</text>
</comment>
<dbReference type="SUPFAM" id="SSF52218">
    <property type="entry name" value="Flavoproteins"/>
    <property type="match status" value="1"/>
</dbReference>
<reference evidence="2 3" key="1">
    <citation type="submission" date="2019-06" db="EMBL/GenBank/DDBJ databases">
        <title>Genomic Encyclopedia of Type Strains, Phase IV (KMG-V): Genome sequencing to study the core and pangenomes of soil and plant-associated prokaryotes.</title>
        <authorList>
            <person name="Whitman W."/>
        </authorList>
    </citation>
    <scope>NUCLEOTIDE SEQUENCE [LARGE SCALE GENOMIC DNA]</scope>
    <source>
        <strain evidence="2 3">BR 11140</strain>
    </source>
</reference>
<protein>
    <submittedName>
        <fullName evidence="2">NADPH-dependent FMN reductase</fullName>
    </submittedName>
</protein>
<dbReference type="InterPro" id="IPR005025">
    <property type="entry name" value="FMN_Rdtase-like_dom"/>
</dbReference>
<feature type="domain" description="NADPH-dependent FMN reductase-like" evidence="1">
    <location>
        <begin position="1"/>
        <end position="85"/>
    </location>
</feature>
<dbReference type="GO" id="GO:0005829">
    <property type="term" value="C:cytosol"/>
    <property type="evidence" value="ECO:0007669"/>
    <property type="project" value="TreeGrafter"/>
</dbReference>
<dbReference type="Gene3D" id="3.40.50.360">
    <property type="match status" value="1"/>
</dbReference>
<name>A0A560IWJ0_9PROT</name>
<sequence>MRILALSDSLRAASSNTAVLKAAALLAPAGVEVRLYDGMANLPHYNPDLDDTVDGARVPPIAQDLRTSVEAADALLIACPEYAHGARNQEGAARWNRPSFCVSAERLPQMFRVDRFSWA</sequence>
<proteinExistence type="predicted"/>
<dbReference type="GO" id="GO:0010181">
    <property type="term" value="F:FMN binding"/>
    <property type="evidence" value="ECO:0007669"/>
    <property type="project" value="TreeGrafter"/>
</dbReference>
<dbReference type="InterPro" id="IPR050712">
    <property type="entry name" value="NAD(P)H-dep_reductase"/>
</dbReference>
<dbReference type="AlphaFoldDB" id="A0A560IWJ0"/>
<dbReference type="PANTHER" id="PTHR30543">
    <property type="entry name" value="CHROMATE REDUCTASE"/>
    <property type="match status" value="1"/>
</dbReference>